<dbReference type="Gene3D" id="1.10.150.130">
    <property type="match status" value="1"/>
</dbReference>
<dbReference type="SUPFAM" id="SSF56349">
    <property type="entry name" value="DNA breaking-rejoining enzymes"/>
    <property type="match status" value="1"/>
</dbReference>
<dbReference type="CDD" id="cd01189">
    <property type="entry name" value="INT_ICEBs1_C_like"/>
    <property type="match status" value="1"/>
</dbReference>
<dbReference type="InterPro" id="IPR011010">
    <property type="entry name" value="DNA_brk_join_enz"/>
</dbReference>
<dbReference type="InterPro" id="IPR004107">
    <property type="entry name" value="Integrase_SAM-like_N"/>
</dbReference>
<dbReference type="InterPro" id="IPR001387">
    <property type="entry name" value="Cro/C1-type_HTH"/>
</dbReference>
<dbReference type="SMART" id="SM00530">
    <property type="entry name" value="HTH_XRE"/>
    <property type="match status" value="1"/>
</dbReference>
<dbReference type="PROSITE" id="PS51898">
    <property type="entry name" value="TYR_RECOMBINASE"/>
    <property type="match status" value="1"/>
</dbReference>
<dbReference type="AlphaFoldDB" id="A0A644YF42"/>
<dbReference type="Pfam" id="PF00589">
    <property type="entry name" value="Phage_integrase"/>
    <property type="match status" value="1"/>
</dbReference>
<dbReference type="Pfam" id="PF14659">
    <property type="entry name" value="Phage_int_SAM_3"/>
    <property type="match status" value="1"/>
</dbReference>
<dbReference type="EMBL" id="VSSQ01004846">
    <property type="protein sequence ID" value="MPM26857.1"/>
    <property type="molecule type" value="Genomic_DNA"/>
</dbReference>
<evidence type="ECO:0000313" key="7">
    <source>
        <dbReference type="EMBL" id="MPM26857.1"/>
    </source>
</evidence>
<keyword evidence="1" id="KW-0229">DNA integration</keyword>
<dbReference type="InterPro" id="IPR013762">
    <property type="entry name" value="Integrase-like_cat_sf"/>
</dbReference>
<gene>
    <name evidence="7" type="primary">xerC_110</name>
    <name evidence="7" type="ORF">SDC9_73362</name>
</gene>
<evidence type="ECO:0000256" key="1">
    <source>
        <dbReference type="ARBA" id="ARBA00022908"/>
    </source>
</evidence>
<dbReference type="Pfam" id="PF01381">
    <property type="entry name" value="HTH_3"/>
    <property type="match status" value="1"/>
</dbReference>
<name>A0A644YF42_9ZZZZ</name>
<dbReference type="Gene3D" id="1.10.443.10">
    <property type="entry name" value="Intergrase catalytic core"/>
    <property type="match status" value="1"/>
</dbReference>
<dbReference type="GO" id="GO:0003677">
    <property type="term" value="F:DNA binding"/>
    <property type="evidence" value="ECO:0007669"/>
    <property type="project" value="UniProtKB-KW"/>
</dbReference>
<evidence type="ECO:0000259" key="5">
    <source>
        <dbReference type="PROSITE" id="PS51898"/>
    </source>
</evidence>
<evidence type="ECO:0000259" key="6">
    <source>
        <dbReference type="PROSITE" id="PS51900"/>
    </source>
</evidence>
<organism evidence="7">
    <name type="scientific">bioreactor metagenome</name>
    <dbReference type="NCBI Taxonomy" id="1076179"/>
    <lineage>
        <taxon>unclassified sequences</taxon>
        <taxon>metagenomes</taxon>
        <taxon>ecological metagenomes</taxon>
    </lineage>
</organism>
<reference evidence="7" key="1">
    <citation type="submission" date="2019-08" db="EMBL/GenBank/DDBJ databases">
        <authorList>
            <person name="Kucharzyk K."/>
            <person name="Murdoch R.W."/>
            <person name="Higgins S."/>
            <person name="Loffler F."/>
        </authorList>
    </citation>
    <scope>NUCLEOTIDE SEQUENCE</scope>
</reference>
<dbReference type="PANTHER" id="PTHR30349">
    <property type="entry name" value="PHAGE INTEGRASE-RELATED"/>
    <property type="match status" value="1"/>
</dbReference>
<dbReference type="InterPro" id="IPR010982">
    <property type="entry name" value="Lambda_DNA-bd_dom_sf"/>
</dbReference>
<dbReference type="SUPFAM" id="SSF47413">
    <property type="entry name" value="lambda repressor-like DNA-binding domains"/>
    <property type="match status" value="1"/>
</dbReference>
<accession>A0A644YF42</accession>
<dbReference type="GO" id="GO:0006310">
    <property type="term" value="P:DNA recombination"/>
    <property type="evidence" value="ECO:0007669"/>
    <property type="project" value="UniProtKB-KW"/>
</dbReference>
<dbReference type="InterPro" id="IPR002104">
    <property type="entry name" value="Integrase_catalytic"/>
</dbReference>
<comment type="caution">
    <text evidence="7">The sequence shown here is derived from an EMBL/GenBank/DDBJ whole genome shotgun (WGS) entry which is preliminary data.</text>
</comment>
<proteinExistence type="predicted"/>
<dbReference type="InterPro" id="IPR050090">
    <property type="entry name" value="Tyrosine_recombinase_XerCD"/>
</dbReference>
<sequence length="453" mass="51872">MATILERNGGYMIMVSEGYGLNGRQKRKTMTWRPDPGMTKRQIKEALNTQAVLFERRVRTGQVLDGHVTFAEFVERWKRDYAEPNLAPKTLVRYEELLRRILPAIGNIRLDKLQPHHLMAFYASLQNMENQSGVSFKATPRLLSVFEKSGLTRQALADEAECHVNTIYRLIRGQGVDIRIAQEACDILGISFEEGVETTKPVHQLAGKTINHHHRLISSILNQAVFWQVIPDNPTRRVKPPKVERKEAKYLDEEQTAALLRLLDNEPYQNQVMIRFFLLSGVRRGELCGLEWKDIDFKNNMITVCRVSQYLPEKGVFTKGTKTDSSVRSIKLPEQAFELLKEHRKWQRKKRIAMGDRWVDSDRIFAQDDGTPVHPDSITGWFHDFISRTDLPQISIHSLRHTNITLLLAAGIPLKTVSYRAGHAQTSTTANIYSHAIRTADEKAAEVLEHVFG</sequence>
<evidence type="ECO:0000256" key="2">
    <source>
        <dbReference type="ARBA" id="ARBA00023125"/>
    </source>
</evidence>
<protein>
    <submittedName>
        <fullName evidence="7">Tyrosine recombinase XerC</fullName>
    </submittedName>
</protein>
<dbReference type="PROSITE" id="PS50943">
    <property type="entry name" value="HTH_CROC1"/>
    <property type="match status" value="1"/>
</dbReference>
<keyword evidence="3" id="KW-0233">DNA recombination</keyword>
<dbReference type="InterPro" id="IPR010998">
    <property type="entry name" value="Integrase_recombinase_N"/>
</dbReference>
<feature type="domain" description="Core-binding (CB)" evidence="6">
    <location>
        <begin position="68"/>
        <end position="225"/>
    </location>
</feature>
<dbReference type="InterPro" id="IPR044068">
    <property type="entry name" value="CB"/>
</dbReference>
<feature type="domain" description="HTH cro/C1-type" evidence="4">
    <location>
        <begin position="142"/>
        <end position="195"/>
    </location>
</feature>
<evidence type="ECO:0000256" key="3">
    <source>
        <dbReference type="ARBA" id="ARBA00023172"/>
    </source>
</evidence>
<dbReference type="PROSITE" id="PS51900">
    <property type="entry name" value="CB"/>
    <property type="match status" value="1"/>
</dbReference>
<dbReference type="GO" id="GO:0015074">
    <property type="term" value="P:DNA integration"/>
    <property type="evidence" value="ECO:0007669"/>
    <property type="project" value="UniProtKB-KW"/>
</dbReference>
<dbReference type="CDD" id="cd00093">
    <property type="entry name" value="HTH_XRE"/>
    <property type="match status" value="1"/>
</dbReference>
<dbReference type="PANTHER" id="PTHR30349:SF91">
    <property type="entry name" value="INTA PROTEIN"/>
    <property type="match status" value="1"/>
</dbReference>
<feature type="domain" description="Tyr recombinase" evidence="5">
    <location>
        <begin position="246"/>
        <end position="448"/>
    </location>
</feature>
<keyword evidence="2" id="KW-0238">DNA-binding</keyword>
<evidence type="ECO:0000259" key="4">
    <source>
        <dbReference type="PROSITE" id="PS50943"/>
    </source>
</evidence>